<gene>
    <name evidence="1" type="primary">77</name>
    <name evidence="1" type="ORF">SEA_GODONK_77</name>
</gene>
<organism evidence="1 2">
    <name type="scientific">Gordonia phage GodonK</name>
    <dbReference type="NCBI Taxonomy" id="2562192"/>
    <lineage>
        <taxon>Viruses</taxon>
        <taxon>Duplodnaviria</taxon>
        <taxon>Heunggongvirae</taxon>
        <taxon>Uroviricota</taxon>
        <taxon>Caudoviricetes</taxon>
        <taxon>Godonkavirus</taxon>
        <taxon>Godonkavirus godonK</taxon>
    </lineage>
</organism>
<name>A0A4D6E255_9CAUD</name>
<evidence type="ECO:0000313" key="2">
    <source>
        <dbReference type="Proteomes" id="UP000297070"/>
    </source>
</evidence>
<dbReference type="RefSeq" id="YP_009821461.1">
    <property type="nucleotide sequence ID" value="NC_048176.1"/>
</dbReference>
<protein>
    <submittedName>
        <fullName evidence="1">Uncharacterized protein</fullName>
    </submittedName>
</protein>
<dbReference type="KEGG" id="vg:55012913"/>
<dbReference type="EMBL" id="MK620899">
    <property type="protein sequence ID" value="QBZ72696.1"/>
    <property type="molecule type" value="Genomic_DNA"/>
</dbReference>
<evidence type="ECO:0000313" key="1">
    <source>
        <dbReference type="EMBL" id="QBZ72696.1"/>
    </source>
</evidence>
<accession>A0A4D6E255</accession>
<keyword evidence="2" id="KW-1185">Reference proteome</keyword>
<dbReference type="GeneID" id="55012913"/>
<reference evidence="1 2" key="1">
    <citation type="submission" date="2019-03" db="EMBL/GenBank/DDBJ databases">
        <authorList>
            <person name="Douthitt C."/>
            <person name="D'Elia T."/>
            <person name="Bockoras C."/>
            <person name="Boss C."/>
            <person name="Clemons M."/>
            <person name="Green W."/>
            <person name="Harel H."/>
            <person name="Larralde J."/>
            <person name="Lopez M."/>
            <person name="Magana D."/>
            <person name="Miguel M."/>
            <person name="Muschweck L."/>
            <person name="Olivos K."/>
            <person name="Racette D."/>
            <person name="Reynolds M."/>
            <person name="Ru Y."/>
            <person name="Santana M."/>
            <person name="Simon R."/>
            <person name="Smotrilla K."/>
            <person name="Sufficool B."/>
            <person name="Tamayo B."/>
            <person name="Tirado E."/>
            <person name="Vajanyi M."/>
            <person name="Weger M."/>
            <person name="Wehr A."/>
            <person name="Whitaker K."/>
            <person name="Garlena R.A."/>
            <person name="Russell D.A."/>
            <person name="Pope W.H."/>
            <person name="Jacobs-Sera D."/>
            <person name="Hatfull G.F."/>
        </authorList>
    </citation>
    <scope>NUCLEOTIDE SEQUENCE [LARGE SCALE GENOMIC DNA]</scope>
</reference>
<sequence length="230" mass="24689">MARFFETFNIVEGDGSWSSGPQPVDTLACGFAIDSYDICEPDAPDPLEDTPLGIDATPFAIKAYQEVPTRCAPADIEQWVDDAMRASTEYMVTKSLWYGANGNTSKMYMHDPDILVMDRGANDVKTLGACLEALYAKAPMVRPTIHLGFEAAMAMQLGLDTLKIPFVVGPGYPPDAIAVSGMITVNLGSVQTIGSVNPGNNRKQIESSRLARIVFDPCMVVRAADSGTGS</sequence>
<dbReference type="Proteomes" id="UP000297070">
    <property type="component" value="Segment"/>
</dbReference>
<proteinExistence type="predicted"/>